<evidence type="ECO:0000313" key="2">
    <source>
        <dbReference type="EMBL" id="GGF37909.1"/>
    </source>
</evidence>
<reference evidence="2 3" key="1">
    <citation type="journal article" date="2014" name="Int. J. Syst. Evol. Microbiol.">
        <title>Complete genome sequence of Corynebacterium casei LMG S-19264T (=DSM 44701T), isolated from a smear-ripened cheese.</title>
        <authorList>
            <consortium name="US DOE Joint Genome Institute (JGI-PGF)"/>
            <person name="Walter F."/>
            <person name="Albersmeier A."/>
            <person name="Kalinowski J."/>
            <person name="Ruckert C."/>
        </authorList>
    </citation>
    <scope>NUCLEOTIDE SEQUENCE [LARGE SCALE GENOMIC DNA]</scope>
    <source>
        <strain evidence="2 3">CGMCC 1.12976</strain>
    </source>
</reference>
<evidence type="ECO:0000313" key="3">
    <source>
        <dbReference type="Proteomes" id="UP000598775"/>
    </source>
</evidence>
<name>A0A917EZU2_9MICO</name>
<accession>A0A917EZU2</accession>
<evidence type="ECO:0000256" key="1">
    <source>
        <dbReference type="SAM" id="MobiDB-lite"/>
    </source>
</evidence>
<proteinExistence type="predicted"/>
<organism evidence="2 3">
    <name type="scientific">Subtercola lobariae</name>
    <dbReference type="NCBI Taxonomy" id="1588641"/>
    <lineage>
        <taxon>Bacteria</taxon>
        <taxon>Bacillati</taxon>
        <taxon>Actinomycetota</taxon>
        <taxon>Actinomycetes</taxon>
        <taxon>Micrococcales</taxon>
        <taxon>Microbacteriaceae</taxon>
        <taxon>Subtercola</taxon>
    </lineage>
</organism>
<keyword evidence="3" id="KW-1185">Reference proteome</keyword>
<dbReference type="RefSeq" id="WP_188680349.1">
    <property type="nucleotide sequence ID" value="NZ_BMGP01000006.1"/>
</dbReference>
<sequence>MSSSKHIVHGIIAASVAIAVSAVGVQTVQAAEVPKISLATVRDPSHLLPPYPGPISKSGAKRLQPMVDRG</sequence>
<protein>
    <submittedName>
        <fullName evidence="2">Uncharacterized protein</fullName>
    </submittedName>
</protein>
<feature type="region of interest" description="Disordered" evidence="1">
    <location>
        <begin position="49"/>
        <end position="70"/>
    </location>
</feature>
<dbReference type="Proteomes" id="UP000598775">
    <property type="component" value="Unassembled WGS sequence"/>
</dbReference>
<comment type="caution">
    <text evidence="2">The sequence shown here is derived from an EMBL/GenBank/DDBJ whole genome shotgun (WGS) entry which is preliminary data.</text>
</comment>
<gene>
    <name evidence="2" type="ORF">GCM10011399_33620</name>
</gene>
<dbReference type="EMBL" id="BMGP01000006">
    <property type="protein sequence ID" value="GGF37909.1"/>
    <property type="molecule type" value="Genomic_DNA"/>
</dbReference>
<dbReference type="AlphaFoldDB" id="A0A917EZU2"/>